<protein>
    <recommendedName>
        <fullName evidence="2">Nucleoside phosphorylase domain-containing protein</fullName>
    </recommendedName>
</protein>
<dbReference type="AlphaFoldDB" id="A0AAD4X8U6"/>
<dbReference type="EMBL" id="JAJJMB010014227">
    <property type="protein sequence ID" value="KAI3861955.1"/>
    <property type="molecule type" value="Genomic_DNA"/>
</dbReference>
<dbReference type="Gene3D" id="3.40.50.1580">
    <property type="entry name" value="Nucleoside phosphorylase domain"/>
    <property type="match status" value="1"/>
</dbReference>
<dbReference type="CDD" id="cd09008">
    <property type="entry name" value="MTAN"/>
    <property type="match status" value="1"/>
</dbReference>
<dbReference type="InterPro" id="IPR000845">
    <property type="entry name" value="Nucleoside_phosphorylase_d"/>
</dbReference>
<dbReference type="GO" id="GO:0003824">
    <property type="term" value="F:catalytic activity"/>
    <property type="evidence" value="ECO:0007669"/>
    <property type="project" value="InterPro"/>
</dbReference>
<evidence type="ECO:0000256" key="1">
    <source>
        <dbReference type="SAM" id="SignalP"/>
    </source>
</evidence>
<evidence type="ECO:0000313" key="4">
    <source>
        <dbReference type="Proteomes" id="UP001202328"/>
    </source>
</evidence>
<dbReference type="PANTHER" id="PTHR21234">
    <property type="entry name" value="PURINE NUCLEOSIDE PHOSPHORYLASE"/>
    <property type="match status" value="1"/>
</dbReference>
<name>A0AAD4X8U6_9MAGN</name>
<dbReference type="InterPro" id="IPR035994">
    <property type="entry name" value="Nucleoside_phosphorylase_sf"/>
</dbReference>
<reference evidence="3" key="1">
    <citation type="submission" date="2022-04" db="EMBL/GenBank/DDBJ databases">
        <title>A functionally conserved STORR gene fusion in Papaver species that diverged 16.8 million years ago.</title>
        <authorList>
            <person name="Catania T."/>
        </authorList>
    </citation>
    <scope>NUCLEOTIDE SEQUENCE</scope>
    <source>
        <strain evidence="3">S-188037</strain>
    </source>
</reference>
<feature type="domain" description="Nucleoside phosphorylase" evidence="2">
    <location>
        <begin position="63"/>
        <end position="315"/>
    </location>
</feature>
<dbReference type="SUPFAM" id="SSF53167">
    <property type="entry name" value="Purine and uridine phosphorylases"/>
    <property type="match status" value="1"/>
</dbReference>
<dbReference type="Proteomes" id="UP001202328">
    <property type="component" value="Unassembled WGS sequence"/>
</dbReference>
<gene>
    <name evidence="3" type="ORF">MKW98_018238</name>
</gene>
<evidence type="ECO:0000259" key="2">
    <source>
        <dbReference type="Pfam" id="PF01048"/>
    </source>
</evidence>
<dbReference type="GO" id="GO:0009116">
    <property type="term" value="P:nucleoside metabolic process"/>
    <property type="evidence" value="ECO:0007669"/>
    <property type="project" value="InterPro"/>
</dbReference>
<feature type="chain" id="PRO_5042230659" description="Nucleoside phosphorylase domain-containing protein" evidence="1">
    <location>
        <begin position="33"/>
        <end position="349"/>
    </location>
</feature>
<feature type="signal peptide" evidence="1">
    <location>
        <begin position="1"/>
        <end position="32"/>
    </location>
</feature>
<keyword evidence="1" id="KW-0732">Signal</keyword>
<dbReference type="PANTHER" id="PTHR21234:SF43">
    <property type="entry name" value="OS06G0112100 PROTEIN"/>
    <property type="match status" value="1"/>
</dbReference>
<dbReference type="Pfam" id="PF01048">
    <property type="entry name" value="PNP_UDP_1"/>
    <property type="match status" value="1"/>
</dbReference>
<comment type="caution">
    <text evidence="3">The sequence shown here is derived from an EMBL/GenBank/DDBJ whole genome shotgun (WGS) entry which is preliminary data.</text>
</comment>
<proteinExistence type="predicted"/>
<keyword evidence="4" id="KW-1185">Reference proteome</keyword>
<organism evidence="3 4">
    <name type="scientific">Papaver atlanticum</name>
    <dbReference type="NCBI Taxonomy" id="357466"/>
    <lineage>
        <taxon>Eukaryota</taxon>
        <taxon>Viridiplantae</taxon>
        <taxon>Streptophyta</taxon>
        <taxon>Embryophyta</taxon>
        <taxon>Tracheophyta</taxon>
        <taxon>Spermatophyta</taxon>
        <taxon>Magnoliopsida</taxon>
        <taxon>Ranunculales</taxon>
        <taxon>Papaveraceae</taxon>
        <taxon>Papaveroideae</taxon>
        <taxon>Papaver</taxon>
    </lineage>
</organism>
<evidence type="ECO:0000313" key="3">
    <source>
        <dbReference type="EMBL" id="KAI3861955.1"/>
    </source>
</evidence>
<accession>A0AAD4X8U6</accession>
<sequence length="349" mass="38331">MNTQQSVLAPVLNIMVVVTILVVQNSSTCCLASSQHQNLVRWNHPKRELLDRINRKGPYVGVVMAYSTEEMALQSSGVFIPNCHNPSVDLSGRKFNIGSIKGTKVIYVMSGQRRLNAGITVQILLDVFDIRGIVHYGIAGSANNSLSYGDVSIPKYVAFTGSWNWENLGSKNVDEFPEMKIGNYNLPKEGQNLLGEIAFKPEEFFSVGQPMKEVFWLEVDKTWFNLAARLKGLEFRQCENATSCLPRVPKVEYGLRGATADIFLDNAAYRNFLFKEFQVSTVDEESSAVVMTAMSSGVPSIVIRGVSDLAGGEGTPVSTFLSSLAAVNTLNVTIKFIELIGASKNTLVK</sequence>